<comment type="caution">
    <text evidence="9">The sequence shown here is derived from an EMBL/GenBank/DDBJ whole genome shotgun (WGS) entry which is preliminary data.</text>
</comment>
<dbReference type="InterPro" id="IPR015955">
    <property type="entry name" value="Lactate_DH/Glyco_Ohase_4_C"/>
</dbReference>
<organism evidence="9 10">
    <name type="scientific">Porcincola intestinalis</name>
    <dbReference type="NCBI Taxonomy" id="2606632"/>
    <lineage>
        <taxon>Bacteria</taxon>
        <taxon>Bacillati</taxon>
        <taxon>Bacillota</taxon>
        <taxon>Clostridia</taxon>
        <taxon>Lachnospirales</taxon>
        <taxon>Lachnospiraceae</taxon>
        <taxon>Porcincola</taxon>
    </lineage>
</organism>
<dbReference type="SUPFAM" id="SSF51735">
    <property type="entry name" value="NAD(P)-binding Rossmann-fold domains"/>
    <property type="match status" value="1"/>
</dbReference>
<feature type="domain" description="Lactate/malate dehydrogenase N-terminal" evidence="7">
    <location>
        <begin position="7"/>
        <end position="147"/>
    </location>
</feature>
<dbReference type="InterPro" id="IPR001236">
    <property type="entry name" value="Lactate/malate_DH_N"/>
</dbReference>
<dbReference type="PIRSF" id="PIRSF000102">
    <property type="entry name" value="Lac_mal_DH"/>
    <property type="match status" value="1"/>
</dbReference>
<gene>
    <name evidence="9" type="ORF">FYJ35_03330</name>
</gene>
<feature type="binding site" evidence="5">
    <location>
        <begin position="12"/>
        <end position="17"/>
    </location>
    <ligand>
        <name>NAD(+)</name>
        <dbReference type="ChEBI" id="CHEBI:57540"/>
    </ligand>
</feature>
<keyword evidence="3 5" id="KW-0520">NAD</keyword>
<feature type="domain" description="Lactate/malate dehydrogenase C-terminal" evidence="8">
    <location>
        <begin position="150"/>
        <end position="314"/>
    </location>
</feature>
<proteinExistence type="inferred from homology"/>
<sequence length="317" mass="34530">MSVKSGKLVIVGAGKVGNAVLDSVLRLSIIDEIVVINRNRDKALGAVLDASHTTAFEYSTNTSIRVGDYPDCADAQIIVVTAGPSIVKGEYDRSILLKRNIEVMNGVMANITRYTREAILIIISNPLDILTYYFQKKYNYPVDRIFGTGTLLDTARFNKMLGDLCGVDAKNVTGFVLGEHGETSFIPWNTVNIVGVPFQEIGEKFKPSVPIDKEKLLNETKVIGPEIVQLKGYTSAGVSLAACRLIGAIVRNERCVVPVSTVLRGQYGIDDVAMSMPCIIGSDGISRVIELTLDEEGRRDLEVCHAHLRELLESVGA</sequence>
<evidence type="ECO:0000256" key="3">
    <source>
        <dbReference type="ARBA" id="ARBA00023027"/>
    </source>
</evidence>
<dbReference type="PANTHER" id="PTHR43128:SF16">
    <property type="entry name" value="L-LACTATE DEHYDROGENASE"/>
    <property type="match status" value="1"/>
</dbReference>
<reference evidence="9 10" key="1">
    <citation type="submission" date="2019-08" db="EMBL/GenBank/DDBJ databases">
        <title>In-depth cultivation of the pig gut microbiome towards novel bacterial diversity and tailored functional studies.</title>
        <authorList>
            <person name="Wylensek D."/>
            <person name="Hitch T.C.A."/>
            <person name="Clavel T."/>
        </authorList>
    </citation>
    <scope>NUCLEOTIDE SEQUENCE [LARGE SCALE GENOMIC DNA]</scope>
    <source>
        <strain evidence="9 10">Oil+RF-744-WCA-WT-11</strain>
    </source>
</reference>
<dbReference type="PANTHER" id="PTHR43128">
    <property type="entry name" value="L-2-HYDROXYCARBOXYLATE DEHYDROGENASE (NAD(P)(+))"/>
    <property type="match status" value="1"/>
</dbReference>
<dbReference type="EMBL" id="VULZ01000002">
    <property type="protein sequence ID" value="MSS14081.1"/>
    <property type="molecule type" value="Genomic_DNA"/>
</dbReference>
<evidence type="ECO:0000256" key="5">
    <source>
        <dbReference type="PIRSR" id="PIRSR000102-3"/>
    </source>
</evidence>
<dbReference type="GO" id="GO:0006089">
    <property type="term" value="P:lactate metabolic process"/>
    <property type="evidence" value="ECO:0007669"/>
    <property type="project" value="TreeGrafter"/>
</dbReference>
<dbReference type="RefSeq" id="WP_154523127.1">
    <property type="nucleotide sequence ID" value="NZ_JAQYJL010000006.1"/>
</dbReference>
<dbReference type="InterPro" id="IPR036291">
    <property type="entry name" value="NAD(P)-bd_dom_sf"/>
</dbReference>
<evidence type="ECO:0000256" key="2">
    <source>
        <dbReference type="ARBA" id="ARBA00023002"/>
    </source>
</evidence>
<dbReference type="AlphaFoldDB" id="A0A6L5X159"/>
<name>A0A6L5X159_9FIRM</name>
<comment type="similarity">
    <text evidence="1">Belongs to the LDH/MDH superfamily. LDH family.</text>
</comment>
<accession>A0A6L5X159</accession>
<feature type="binding site" evidence="5">
    <location>
        <begin position="123"/>
        <end position="125"/>
    </location>
    <ligand>
        <name>NAD(+)</name>
        <dbReference type="ChEBI" id="CHEBI:57540"/>
    </ligand>
</feature>
<evidence type="ECO:0000256" key="6">
    <source>
        <dbReference type="RuleBase" id="RU003369"/>
    </source>
</evidence>
<keyword evidence="10" id="KW-1185">Reference proteome</keyword>
<dbReference type="GO" id="GO:0004459">
    <property type="term" value="F:L-lactate dehydrogenase (NAD+) activity"/>
    <property type="evidence" value="ECO:0007669"/>
    <property type="project" value="TreeGrafter"/>
</dbReference>
<evidence type="ECO:0000259" key="8">
    <source>
        <dbReference type="Pfam" id="PF02866"/>
    </source>
</evidence>
<dbReference type="PRINTS" id="PR00086">
    <property type="entry name" value="LLDHDRGNASE"/>
</dbReference>
<dbReference type="Pfam" id="PF00056">
    <property type="entry name" value="Ldh_1_N"/>
    <property type="match status" value="1"/>
</dbReference>
<protein>
    <submittedName>
        <fullName evidence="9">L-lactate dehydrogenase</fullName>
    </submittedName>
</protein>
<feature type="active site" description="Proton acceptor" evidence="4">
    <location>
        <position position="180"/>
    </location>
</feature>
<dbReference type="Proteomes" id="UP000481852">
    <property type="component" value="Unassembled WGS sequence"/>
</dbReference>
<evidence type="ECO:0000259" key="7">
    <source>
        <dbReference type="Pfam" id="PF00056"/>
    </source>
</evidence>
<dbReference type="InterPro" id="IPR001557">
    <property type="entry name" value="L-lactate/malate_DH"/>
</dbReference>
<dbReference type="Pfam" id="PF02866">
    <property type="entry name" value="Ldh_1_C"/>
    <property type="match status" value="1"/>
</dbReference>
<dbReference type="InterPro" id="IPR022383">
    <property type="entry name" value="Lactate/malate_DH_C"/>
</dbReference>
<evidence type="ECO:0000313" key="9">
    <source>
        <dbReference type="EMBL" id="MSS14081.1"/>
    </source>
</evidence>
<dbReference type="Gene3D" id="3.90.110.10">
    <property type="entry name" value="Lactate dehydrogenase/glycoside hydrolase, family 4, C-terminal"/>
    <property type="match status" value="1"/>
</dbReference>
<feature type="binding site" evidence="5">
    <location>
        <position position="100"/>
    </location>
    <ligand>
        <name>NAD(+)</name>
        <dbReference type="ChEBI" id="CHEBI:57540"/>
    </ligand>
</feature>
<evidence type="ECO:0000256" key="4">
    <source>
        <dbReference type="PIRSR" id="PIRSR000102-1"/>
    </source>
</evidence>
<keyword evidence="2 6" id="KW-0560">Oxidoreductase</keyword>
<evidence type="ECO:0000313" key="10">
    <source>
        <dbReference type="Proteomes" id="UP000481852"/>
    </source>
</evidence>
<dbReference type="Gene3D" id="3.40.50.720">
    <property type="entry name" value="NAD(P)-binding Rossmann-like Domain"/>
    <property type="match status" value="1"/>
</dbReference>
<evidence type="ECO:0000256" key="1">
    <source>
        <dbReference type="ARBA" id="ARBA00006054"/>
    </source>
</evidence>
<dbReference type="SUPFAM" id="SSF56327">
    <property type="entry name" value="LDH C-terminal domain-like"/>
    <property type="match status" value="1"/>
</dbReference>